<dbReference type="PANTHER" id="PTHR14167:SF92">
    <property type="entry name" value="CIN85 AND CD2AP RELATED, ISOFORM J"/>
    <property type="match status" value="1"/>
</dbReference>
<dbReference type="AlphaFoldDB" id="A0A1D1VIA3"/>
<feature type="compositionally biased region" description="Low complexity" evidence="4">
    <location>
        <begin position="489"/>
        <end position="501"/>
    </location>
</feature>
<dbReference type="PROSITE" id="PS50002">
    <property type="entry name" value="SH3"/>
    <property type="match status" value="2"/>
</dbReference>
<keyword evidence="1 2" id="KW-0728">SH3 domain</keyword>
<dbReference type="Pfam" id="PF00018">
    <property type="entry name" value="SH3_1"/>
    <property type="match status" value="1"/>
</dbReference>
<feature type="domain" description="SH3" evidence="5">
    <location>
        <begin position="19"/>
        <end position="78"/>
    </location>
</feature>
<dbReference type="Proteomes" id="UP000186922">
    <property type="component" value="Unassembled WGS sequence"/>
</dbReference>
<feature type="coiled-coil region" evidence="3">
    <location>
        <begin position="625"/>
        <end position="677"/>
    </location>
</feature>
<feature type="compositionally biased region" description="Basic and acidic residues" evidence="4">
    <location>
        <begin position="357"/>
        <end position="384"/>
    </location>
</feature>
<evidence type="ECO:0000259" key="5">
    <source>
        <dbReference type="PROSITE" id="PS50002"/>
    </source>
</evidence>
<dbReference type="SMART" id="SM00326">
    <property type="entry name" value="SH3"/>
    <property type="match status" value="2"/>
</dbReference>
<name>A0A1D1VIA3_RAMVA</name>
<feature type="region of interest" description="Disordered" evidence="4">
    <location>
        <begin position="78"/>
        <end position="147"/>
    </location>
</feature>
<evidence type="ECO:0000256" key="1">
    <source>
        <dbReference type="ARBA" id="ARBA00022443"/>
    </source>
</evidence>
<comment type="caution">
    <text evidence="6">The sequence shown here is derived from an EMBL/GenBank/DDBJ whole genome shotgun (WGS) entry which is preliminary data.</text>
</comment>
<organism evidence="6 7">
    <name type="scientific">Ramazzottius varieornatus</name>
    <name type="common">Water bear</name>
    <name type="synonym">Tardigrade</name>
    <dbReference type="NCBI Taxonomy" id="947166"/>
    <lineage>
        <taxon>Eukaryota</taxon>
        <taxon>Metazoa</taxon>
        <taxon>Ecdysozoa</taxon>
        <taxon>Tardigrada</taxon>
        <taxon>Eutardigrada</taxon>
        <taxon>Parachela</taxon>
        <taxon>Hypsibioidea</taxon>
        <taxon>Ramazzottiidae</taxon>
        <taxon>Ramazzottius</taxon>
    </lineage>
</organism>
<feature type="compositionally biased region" description="Basic and acidic residues" evidence="4">
    <location>
        <begin position="434"/>
        <end position="444"/>
    </location>
</feature>
<dbReference type="InterPro" id="IPR001452">
    <property type="entry name" value="SH3_domain"/>
</dbReference>
<protein>
    <recommendedName>
        <fullName evidence="5">SH3 domain-containing protein</fullName>
    </recommendedName>
</protein>
<feature type="domain" description="SH3" evidence="5">
    <location>
        <begin position="203"/>
        <end position="264"/>
    </location>
</feature>
<dbReference type="STRING" id="947166.A0A1D1VIA3"/>
<dbReference type="GO" id="GO:0016477">
    <property type="term" value="P:cell migration"/>
    <property type="evidence" value="ECO:0007669"/>
    <property type="project" value="TreeGrafter"/>
</dbReference>
<evidence type="ECO:0000256" key="3">
    <source>
        <dbReference type="SAM" id="Coils"/>
    </source>
</evidence>
<keyword evidence="7" id="KW-1185">Reference proteome</keyword>
<feature type="compositionally biased region" description="Polar residues" evidence="4">
    <location>
        <begin position="445"/>
        <end position="461"/>
    </location>
</feature>
<feature type="compositionally biased region" description="Basic and acidic residues" evidence="4">
    <location>
        <begin position="82"/>
        <end position="141"/>
    </location>
</feature>
<dbReference type="InterPro" id="IPR036028">
    <property type="entry name" value="SH3-like_dom_sf"/>
</dbReference>
<feature type="compositionally biased region" description="Basic and acidic residues" evidence="4">
    <location>
        <begin position="314"/>
        <end position="350"/>
    </location>
</feature>
<dbReference type="Pfam" id="PF14604">
    <property type="entry name" value="SH3_9"/>
    <property type="match status" value="1"/>
</dbReference>
<feature type="compositionally biased region" description="Basic and acidic residues" evidence="4">
    <location>
        <begin position="172"/>
        <end position="200"/>
    </location>
</feature>
<reference evidence="6 7" key="1">
    <citation type="journal article" date="2016" name="Nat. Commun.">
        <title>Extremotolerant tardigrade genome and improved radiotolerance of human cultured cells by tardigrade-unique protein.</title>
        <authorList>
            <person name="Hashimoto T."/>
            <person name="Horikawa D.D."/>
            <person name="Saito Y."/>
            <person name="Kuwahara H."/>
            <person name="Kozuka-Hata H."/>
            <person name="Shin-I T."/>
            <person name="Minakuchi Y."/>
            <person name="Ohishi K."/>
            <person name="Motoyama A."/>
            <person name="Aizu T."/>
            <person name="Enomoto A."/>
            <person name="Kondo K."/>
            <person name="Tanaka S."/>
            <person name="Hara Y."/>
            <person name="Koshikawa S."/>
            <person name="Sagara H."/>
            <person name="Miura T."/>
            <person name="Yokobori S."/>
            <person name="Miyagawa K."/>
            <person name="Suzuki Y."/>
            <person name="Kubo T."/>
            <person name="Oyama M."/>
            <person name="Kohara Y."/>
            <person name="Fujiyama A."/>
            <person name="Arakawa K."/>
            <person name="Katayama T."/>
            <person name="Toyoda A."/>
            <person name="Kunieda T."/>
        </authorList>
    </citation>
    <scope>NUCLEOTIDE SEQUENCE [LARGE SCALE GENOMIC DNA]</scope>
    <source>
        <strain evidence="6 7">YOKOZUNA-1</strain>
    </source>
</reference>
<evidence type="ECO:0000256" key="4">
    <source>
        <dbReference type="SAM" id="MobiDB-lite"/>
    </source>
</evidence>
<dbReference type="OrthoDB" id="5340910at2759"/>
<dbReference type="GO" id="GO:0007015">
    <property type="term" value="P:actin filament organization"/>
    <property type="evidence" value="ECO:0007669"/>
    <property type="project" value="TreeGrafter"/>
</dbReference>
<evidence type="ECO:0000313" key="7">
    <source>
        <dbReference type="Proteomes" id="UP000186922"/>
    </source>
</evidence>
<keyword evidence="3" id="KW-0175">Coiled coil</keyword>
<feature type="compositionally biased region" description="Basic and acidic residues" evidence="4">
    <location>
        <begin position="462"/>
        <end position="471"/>
    </location>
</feature>
<feature type="compositionally biased region" description="Basic and acidic residues" evidence="4">
    <location>
        <begin position="541"/>
        <end position="551"/>
    </location>
</feature>
<dbReference type="EMBL" id="BDGG01000005">
    <property type="protein sequence ID" value="GAU99497.1"/>
    <property type="molecule type" value="Genomic_DNA"/>
</dbReference>
<dbReference type="Gene3D" id="2.30.30.40">
    <property type="entry name" value="SH3 Domains"/>
    <property type="match status" value="2"/>
</dbReference>
<feature type="compositionally biased region" description="Basic and acidic residues" evidence="4">
    <location>
        <begin position="280"/>
        <end position="293"/>
    </location>
</feature>
<dbReference type="SUPFAM" id="SSF50044">
    <property type="entry name" value="SH3-domain"/>
    <property type="match status" value="2"/>
</dbReference>
<feature type="region of interest" description="Disordered" evidence="4">
    <location>
        <begin position="602"/>
        <end position="623"/>
    </location>
</feature>
<dbReference type="PRINTS" id="PR00452">
    <property type="entry name" value="SH3DOMAIN"/>
</dbReference>
<accession>A0A1D1VIA3</accession>
<dbReference type="FunFam" id="2.30.30.40:FF:000072">
    <property type="entry name" value="Unconventional Myosin IB"/>
    <property type="match status" value="1"/>
</dbReference>
<feature type="region of interest" description="Disordered" evidence="4">
    <location>
        <begin position="164"/>
        <end position="204"/>
    </location>
</feature>
<evidence type="ECO:0000256" key="2">
    <source>
        <dbReference type="PROSITE-ProRule" id="PRU00192"/>
    </source>
</evidence>
<sequence>MKMDTLDPEVIRRPDAAEIRQRRARVAYSYEPQNEDELALKVGDELIIMGEDEEGWYQAVLHGKTGVCPSNFVELVPAEGQQMEKDKNHEKRPVTPSEASKELKEKLSNSPGRGKESDKRQNTIEPPSPDKNDEGKGEIAPKKLSGIGFGNMFSKADLSQVKLKSATNAETNGKDSKEKPQVGGGHTEKKALNEPKKDATSDSLTEYAKADFDYEAQNEDELSFSAGDIIKIITKDYVDEGWWKGEFKGKVGVFPDNFCTVIPAQPENKRPVRTPSIGKNEPEKVDKVDKESAQKPAASKKTEAAEVSSNSDNTNHRDKVPKSATKEDHGDRPSTDPLRKKEHEKDKPKVDTASSKKTVEEKDKVEKTVTASKKEPEHKVETKSTRLPTSITVEKDKDKDKIEKVAKPEKPLKPVPGKKPTTTSSRENTPPASDTKDSKEERTRAGSSSSTLHDPLQNTSKEPAEKKEESRMTLTKTSPAGSAVNLRHPQPSTSSVPSSSSLLDHGARGSFDSVTSLEKLVHPTASRAKGPLNRRPPSMIRPHDANNDDGHFGWGNGIDATDSDMTLKDREPKAAAEGKKLTLDVGKAVTLSRNESFKKQLESTLSAQKSPTGTVNRRVSDLSPNNAVEDEVKALKDEIKTLKEDFALQIKELRDALKTQSEKTASLEKELEKLRKDAK</sequence>
<dbReference type="GO" id="GO:0016192">
    <property type="term" value="P:vesicle-mediated transport"/>
    <property type="evidence" value="ECO:0007669"/>
    <property type="project" value="UniProtKB-ARBA"/>
</dbReference>
<dbReference type="PANTHER" id="PTHR14167">
    <property type="entry name" value="SH3 DOMAIN-CONTAINING"/>
    <property type="match status" value="1"/>
</dbReference>
<feature type="compositionally biased region" description="Polar residues" evidence="4">
    <location>
        <begin position="420"/>
        <end position="432"/>
    </location>
</feature>
<proteinExistence type="predicted"/>
<dbReference type="InterPro" id="IPR050384">
    <property type="entry name" value="Endophilin_SH3RF"/>
</dbReference>
<evidence type="ECO:0000313" key="6">
    <source>
        <dbReference type="EMBL" id="GAU99497.1"/>
    </source>
</evidence>
<feature type="compositionally biased region" description="Basic and acidic residues" evidence="4">
    <location>
        <begin position="393"/>
        <end position="412"/>
    </location>
</feature>
<dbReference type="PRINTS" id="PR00499">
    <property type="entry name" value="P67PHOX"/>
</dbReference>
<gene>
    <name evidence="6" type="primary">RvY_10491-1</name>
    <name evidence="6" type="synonym">RvY_10491.1</name>
    <name evidence="6" type="ORF">RvY_10491</name>
</gene>
<feature type="region of interest" description="Disordered" evidence="4">
    <location>
        <begin position="261"/>
        <end position="557"/>
    </location>
</feature>